<keyword evidence="4" id="KW-1185">Reference proteome</keyword>
<comment type="caution">
    <text evidence="3">The sequence shown here is derived from an EMBL/GenBank/DDBJ whole genome shotgun (WGS) entry which is preliminary data.</text>
</comment>
<organism evidence="3 4">
    <name type="scientific">Geomicrobium sediminis</name>
    <dbReference type="NCBI Taxonomy" id="1347788"/>
    <lineage>
        <taxon>Bacteria</taxon>
        <taxon>Bacillati</taxon>
        <taxon>Bacillota</taxon>
        <taxon>Bacilli</taxon>
        <taxon>Bacillales</taxon>
        <taxon>Geomicrobium</taxon>
    </lineage>
</organism>
<evidence type="ECO:0000313" key="4">
    <source>
        <dbReference type="Proteomes" id="UP000741863"/>
    </source>
</evidence>
<evidence type="ECO:0000313" key="3">
    <source>
        <dbReference type="EMBL" id="MBM7633934.1"/>
    </source>
</evidence>
<sequence length="271" mass="30406">MKKFALSITACTMLAAGLAGCGGNNNAAEPIPDRVNYDMNYVNDYRGADHDYEMTRANRGDRGEGPITDMLTVDDRTTRTERHDSTHNVNDGMGSSWAYGNPRDVVDKDHYTQGERDANQARFQKYNGETGDHPGMVNERGQLNNDHHQGHTTKYNNSTEHDLERTIDHAVENMDRIGDSHVVVDGDHVVIAVRGSNIDDDLKAKIKNTVEDHTNKTVYVTDDDEMFGKVRNVTRDIRNAGGEMVDETRATFEDMLGDLGNMAERPFERSR</sequence>
<feature type="signal peptide" evidence="2">
    <location>
        <begin position="1"/>
        <end position="27"/>
    </location>
</feature>
<evidence type="ECO:0000256" key="2">
    <source>
        <dbReference type="SAM" id="SignalP"/>
    </source>
</evidence>
<dbReference type="Proteomes" id="UP000741863">
    <property type="component" value="Unassembled WGS sequence"/>
</dbReference>
<protein>
    <submittedName>
        <fullName evidence="3">Ni/Co efflux regulator RcnB</fullName>
    </submittedName>
</protein>
<name>A0ABS2PET2_9BACL</name>
<dbReference type="Pfam" id="PF09580">
    <property type="entry name" value="Spore_YhcN_YlaJ"/>
    <property type="match status" value="1"/>
</dbReference>
<dbReference type="EMBL" id="JAFBEC010000008">
    <property type="protein sequence ID" value="MBM7633934.1"/>
    <property type="molecule type" value="Genomic_DNA"/>
</dbReference>
<dbReference type="InterPro" id="IPR019076">
    <property type="entry name" value="Spore_lipoprot_YhcN/YlaJ-like"/>
</dbReference>
<dbReference type="PROSITE" id="PS51257">
    <property type="entry name" value="PROKAR_LIPOPROTEIN"/>
    <property type="match status" value="1"/>
</dbReference>
<reference evidence="3 4" key="1">
    <citation type="submission" date="2021-01" db="EMBL/GenBank/DDBJ databases">
        <title>Genomic Encyclopedia of Type Strains, Phase IV (KMG-IV): sequencing the most valuable type-strain genomes for metagenomic binning, comparative biology and taxonomic classification.</title>
        <authorList>
            <person name="Goeker M."/>
        </authorList>
    </citation>
    <scope>NUCLEOTIDE SEQUENCE [LARGE SCALE GENOMIC DNA]</scope>
    <source>
        <strain evidence="3 4">DSM 25540</strain>
    </source>
</reference>
<feature type="region of interest" description="Disordered" evidence="1">
    <location>
        <begin position="141"/>
        <end position="160"/>
    </location>
</feature>
<gene>
    <name evidence="3" type="ORF">JOD17_003030</name>
</gene>
<feature type="compositionally biased region" description="Basic and acidic residues" evidence="1">
    <location>
        <begin position="77"/>
        <end position="86"/>
    </location>
</feature>
<keyword evidence="2" id="KW-0732">Signal</keyword>
<proteinExistence type="predicted"/>
<dbReference type="RefSeq" id="WP_204698667.1">
    <property type="nucleotide sequence ID" value="NZ_JAFBEC010000008.1"/>
</dbReference>
<feature type="chain" id="PRO_5047486661" evidence="2">
    <location>
        <begin position="28"/>
        <end position="271"/>
    </location>
</feature>
<feature type="region of interest" description="Disordered" evidence="1">
    <location>
        <begin position="77"/>
        <end position="98"/>
    </location>
</feature>
<evidence type="ECO:0000256" key="1">
    <source>
        <dbReference type="SAM" id="MobiDB-lite"/>
    </source>
</evidence>
<accession>A0ABS2PET2</accession>